<gene>
    <name evidence="1" type="ORF">GJU39_21985</name>
</gene>
<comment type="caution">
    <text evidence="1">The sequence shown here is derived from an EMBL/GenBank/DDBJ whole genome shotgun (WGS) entry which is preliminary data.</text>
</comment>
<organism evidence="1 2">
    <name type="scientific">Pedobacter petrophilus</name>
    <dbReference type="NCBI Taxonomy" id="1908241"/>
    <lineage>
        <taxon>Bacteria</taxon>
        <taxon>Pseudomonadati</taxon>
        <taxon>Bacteroidota</taxon>
        <taxon>Sphingobacteriia</taxon>
        <taxon>Sphingobacteriales</taxon>
        <taxon>Sphingobacteriaceae</taxon>
        <taxon>Pedobacter</taxon>
    </lineage>
</organism>
<dbReference type="OrthoDB" id="659934at2"/>
<reference evidence="1 2" key="1">
    <citation type="submission" date="2019-11" db="EMBL/GenBank/DDBJ databases">
        <title>Pedobacter petrophilus genome.</title>
        <authorList>
            <person name="Feldbauer M.J."/>
            <person name="Newman J.D."/>
        </authorList>
    </citation>
    <scope>NUCLEOTIDE SEQUENCE [LARGE SCALE GENOMIC DNA]</scope>
    <source>
        <strain evidence="1 2">LMG 29686</strain>
    </source>
</reference>
<dbReference type="Proteomes" id="UP000487757">
    <property type="component" value="Unassembled WGS sequence"/>
</dbReference>
<evidence type="ECO:0000313" key="1">
    <source>
        <dbReference type="EMBL" id="MRX78751.1"/>
    </source>
</evidence>
<dbReference type="RefSeq" id="WP_154283151.1">
    <property type="nucleotide sequence ID" value="NZ_JBHUJQ010000001.1"/>
</dbReference>
<accession>A0A7K0G535</accession>
<proteinExistence type="predicted"/>
<keyword evidence="2" id="KW-1185">Reference proteome</keyword>
<name>A0A7K0G535_9SPHI</name>
<protein>
    <submittedName>
        <fullName evidence="1">Uncharacterized protein</fullName>
    </submittedName>
</protein>
<dbReference type="EMBL" id="WKKH01000071">
    <property type="protein sequence ID" value="MRX78751.1"/>
    <property type="molecule type" value="Genomic_DNA"/>
</dbReference>
<sequence>MNEKEKELKAFNQCADALGSLENKSIFKVFQLLSVHFEFIPKNIQPERNFEDKGTTAFLQPVETEKANEYKHKEADKNENKIEVKKTTATKAKPVKASSSKSPTYLIDFDLMPNDKESLKAFSEKYNINTNFERNLVCLYYLQEILKTENITVNHVYTCYRNLNAKIPLFPQTLFDTKHRKGWIDTANISDLKVTRTGSNHIEHDKAFQKED</sequence>
<dbReference type="AlphaFoldDB" id="A0A7K0G535"/>
<evidence type="ECO:0000313" key="2">
    <source>
        <dbReference type="Proteomes" id="UP000487757"/>
    </source>
</evidence>